<dbReference type="Proteomes" id="UP000641625">
    <property type="component" value="Unassembled WGS sequence"/>
</dbReference>
<reference evidence="2" key="1">
    <citation type="submission" date="2019-12" db="EMBL/GenBank/DDBJ databases">
        <title>Whole genome sequencing of Haloarcula argentinensis strain pws5.</title>
        <authorList>
            <person name="Verma D.K."/>
            <person name="Gopal K."/>
            <person name="Prasad E.S."/>
        </authorList>
    </citation>
    <scope>NUCLEOTIDE SEQUENCE</scope>
    <source>
        <strain evidence="2">Pws5</strain>
    </source>
</reference>
<sequence length="168" mass="19601">METESDLHAERRKKYATFDEVYRYSLRNTSSKVVLQSQSYPKNETYHLTYQLNSSMNQSENRSIRRNIAISYIAIADLWNSDEYPEKDHTWLPDTVCITEVTEDGTVYGHNYIRYNWAFKYNEGLWSSLAYMGHYAGTLEPGPANSDYGTNETGEDPDYPEPYDNVCR</sequence>
<proteinExistence type="predicted"/>
<feature type="region of interest" description="Disordered" evidence="1">
    <location>
        <begin position="143"/>
        <end position="168"/>
    </location>
</feature>
<organism evidence="2 3">
    <name type="scientific">Haloarcula argentinensis</name>
    <dbReference type="NCBI Taxonomy" id="43776"/>
    <lineage>
        <taxon>Archaea</taxon>
        <taxon>Methanobacteriati</taxon>
        <taxon>Methanobacteriota</taxon>
        <taxon>Stenosarchaea group</taxon>
        <taxon>Halobacteria</taxon>
        <taxon>Halobacteriales</taxon>
        <taxon>Haloarculaceae</taxon>
        <taxon>Haloarcula</taxon>
    </lineage>
</organism>
<dbReference type="AlphaFoldDB" id="A0A847ULM3"/>
<evidence type="ECO:0000313" key="2">
    <source>
        <dbReference type="EMBL" id="NLV12644.1"/>
    </source>
</evidence>
<gene>
    <name evidence="2" type="ORF">GOC77_05050</name>
</gene>
<dbReference type="EMBL" id="WOWA01000003">
    <property type="protein sequence ID" value="NLV12644.1"/>
    <property type="molecule type" value="Genomic_DNA"/>
</dbReference>
<comment type="caution">
    <text evidence="2">The sequence shown here is derived from an EMBL/GenBank/DDBJ whole genome shotgun (WGS) entry which is preliminary data.</text>
</comment>
<evidence type="ECO:0000313" key="3">
    <source>
        <dbReference type="Proteomes" id="UP000641625"/>
    </source>
</evidence>
<name>A0A847ULM3_HALAR</name>
<protein>
    <submittedName>
        <fullName evidence="2">Uncharacterized protein</fullName>
    </submittedName>
</protein>
<accession>A0A847ULM3</accession>
<evidence type="ECO:0000256" key="1">
    <source>
        <dbReference type="SAM" id="MobiDB-lite"/>
    </source>
</evidence>